<gene>
    <name evidence="2" type="ORF">CR513_48324</name>
</gene>
<comment type="caution">
    <text evidence="2">The sequence shown here is derived from an EMBL/GenBank/DDBJ whole genome shotgun (WGS) entry which is preliminary data.</text>
</comment>
<organism evidence="2 3">
    <name type="scientific">Mucuna pruriens</name>
    <name type="common">Velvet bean</name>
    <name type="synonym">Dolichos pruriens</name>
    <dbReference type="NCBI Taxonomy" id="157652"/>
    <lineage>
        <taxon>Eukaryota</taxon>
        <taxon>Viridiplantae</taxon>
        <taxon>Streptophyta</taxon>
        <taxon>Embryophyta</taxon>
        <taxon>Tracheophyta</taxon>
        <taxon>Spermatophyta</taxon>
        <taxon>Magnoliopsida</taxon>
        <taxon>eudicotyledons</taxon>
        <taxon>Gunneridae</taxon>
        <taxon>Pentapetalae</taxon>
        <taxon>rosids</taxon>
        <taxon>fabids</taxon>
        <taxon>Fabales</taxon>
        <taxon>Fabaceae</taxon>
        <taxon>Papilionoideae</taxon>
        <taxon>50 kb inversion clade</taxon>
        <taxon>NPAAA clade</taxon>
        <taxon>indigoferoid/millettioid clade</taxon>
        <taxon>Phaseoleae</taxon>
        <taxon>Mucuna</taxon>
    </lineage>
</organism>
<evidence type="ECO:0000256" key="1">
    <source>
        <dbReference type="SAM" id="MobiDB-lite"/>
    </source>
</evidence>
<feature type="non-terminal residue" evidence="2">
    <location>
        <position position="47"/>
    </location>
</feature>
<evidence type="ECO:0000313" key="2">
    <source>
        <dbReference type="EMBL" id="RDX72223.1"/>
    </source>
</evidence>
<protein>
    <submittedName>
        <fullName evidence="2">Uncharacterized protein</fullName>
    </submittedName>
</protein>
<proteinExistence type="predicted"/>
<dbReference type="AlphaFoldDB" id="A0A371F1Z8"/>
<dbReference type="Proteomes" id="UP000257109">
    <property type="component" value="Unassembled WGS sequence"/>
</dbReference>
<feature type="region of interest" description="Disordered" evidence="1">
    <location>
        <begin position="24"/>
        <end position="47"/>
    </location>
</feature>
<keyword evidence="3" id="KW-1185">Reference proteome</keyword>
<dbReference type="EMBL" id="QJKJ01011001">
    <property type="protein sequence ID" value="RDX72223.1"/>
    <property type="molecule type" value="Genomic_DNA"/>
</dbReference>
<evidence type="ECO:0000313" key="3">
    <source>
        <dbReference type="Proteomes" id="UP000257109"/>
    </source>
</evidence>
<accession>A0A371F1Z8</accession>
<name>A0A371F1Z8_MUCPR</name>
<sequence length="47" mass="5422">MQLNNSDLSRMYLKLKVVIDSRVSNTRHHLSNNSSNKECQLKATHPL</sequence>
<reference evidence="2" key="1">
    <citation type="submission" date="2018-05" db="EMBL/GenBank/DDBJ databases">
        <title>Draft genome of Mucuna pruriens seed.</title>
        <authorList>
            <person name="Nnadi N.E."/>
            <person name="Vos R."/>
            <person name="Hasami M.H."/>
            <person name="Devisetty U.K."/>
            <person name="Aguiy J.C."/>
        </authorList>
    </citation>
    <scope>NUCLEOTIDE SEQUENCE [LARGE SCALE GENOMIC DNA]</scope>
    <source>
        <strain evidence="2">JCA_2017</strain>
    </source>
</reference>